<name>A0ABW1YGL0_9DEIO</name>
<dbReference type="Proteomes" id="UP001596297">
    <property type="component" value="Unassembled WGS sequence"/>
</dbReference>
<dbReference type="EMBL" id="JBHSWD010000001">
    <property type="protein sequence ID" value="MFC6592367.1"/>
    <property type="molecule type" value="Genomic_DNA"/>
</dbReference>
<evidence type="ECO:0000256" key="1">
    <source>
        <dbReference type="SAM" id="SignalP"/>
    </source>
</evidence>
<organism evidence="2 3">
    <name type="scientific">Deinococcus lacus</name>
    <dbReference type="NCBI Taxonomy" id="392561"/>
    <lineage>
        <taxon>Bacteria</taxon>
        <taxon>Thermotogati</taxon>
        <taxon>Deinococcota</taxon>
        <taxon>Deinococci</taxon>
        <taxon>Deinococcales</taxon>
        <taxon>Deinococcaceae</taxon>
        <taxon>Deinococcus</taxon>
    </lineage>
</organism>
<sequence>MPNTAAAGLLLSLLLMGSAGAASPLLAQALPAAPQHPRRVAG</sequence>
<reference evidence="3" key="1">
    <citation type="journal article" date="2019" name="Int. J. Syst. Evol. Microbiol.">
        <title>The Global Catalogue of Microorganisms (GCM) 10K type strain sequencing project: providing services to taxonomists for standard genome sequencing and annotation.</title>
        <authorList>
            <consortium name="The Broad Institute Genomics Platform"/>
            <consortium name="The Broad Institute Genome Sequencing Center for Infectious Disease"/>
            <person name="Wu L."/>
            <person name="Ma J."/>
        </authorList>
    </citation>
    <scope>NUCLEOTIDE SEQUENCE [LARGE SCALE GENOMIC DNA]</scope>
    <source>
        <strain evidence="3">CGMCC 1.15772</strain>
    </source>
</reference>
<feature type="signal peptide" evidence="1">
    <location>
        <begin position="1"/>
        <end position="21"/>
    </location>
</feature>
<accession>A0ABW1YGL0</accession>
<evidence type="ECO:0000313" key="3">
    <source>
        <dbReference type="Proteomes" id="UP001596297"/>
    </source>
</evidence>
<feature type="chain" id="PRO_5045850388" evidence="1">
    <location>
        <begin position="22"/>
        <end position="42"/>
    </location>
</feature>
<comment type="caution">
    <text evidence="2">The sequence shown here is derived from an EMBL/GenBank/DDBJ whole genome shotgun (WGS) entry which is preliminary data.</text>
</comment>
<proteinExistence type="predicted"/>
<protein>
    <submittedName>
        <fullName evidence="2">Uncharacterized protein</fullName>
    </submittedName>
</protein>
<evidence type="ECO:0000313" key="2">
    <source>
        <dbReference type="EMBL" id="MFC6592367.1"/>
    </source>
</evidence>
<gene>
    <name evidence="2" type="ORF">ACFP81_10430</name>
</gene>
<keyword evidence="3" id="KW-1185">Reference proteome</keyword>
<keyword evidence="1" id="KW-0732">Signal</keyword>